<evidence type="ECO:0000313" key="2">
    <source>
        <dbReference type="EMBL" id="EGT57966.1"/>
    </source>
</evidence>
<protein>
    <recommendedName>
        <fullName evidence="4">ShKT domain-containing protein</fullName>
    </recommendedName>
</protein>
<feature type="chain" id="PRO_5003403494" description="ShKT domain-containing protein" evidence="1">
    <location>
        <begin position="24"/>
        <end position="281"/>
    </location>
</feature>
<proteinExistence type="predicted"/>
<evidence type="ECO:0000313" key="3">
    <source>
        <dbReference type="Proteomes" id="UP000008068"/>
    </source>
</evidence>
<dbReference type="OrthoDB" id="5784293at2759"/>
<dbReference type="FunCoup" id="G0MHC8">
    <property type="interactions" value="1908"/>
</dbReference>
<feature type="signal peptide" evidence="1">
    <location>
        <begin position="1"/>
        <end position="23"/>
    </location>
</feature>
<dbReference type="eggNOG" id="ENOG502TFFD">
    <property type="taxonomic scope" value="Eukaryota"/>
</dbReference>
<dbReference type="OMA" id="VEDHNYE"/>
<dbReference type="PANTHER" id="PTHR35017:SF5">
    <property type="entry name" value="SHKT DOMAIN-CONTAINING PROTEIN"/>
    <property type="match status" value="1"/>
</dbReference>
<gene>
    <name evidence="2" type="ORF">CAEBREN_07782</name>
</gene>
<reference evidence="3" key="1">
    <citation type="submission" date="2011-07" db="EMBL/GenBank/DDBJ databases">
        <authorList>
            <consortium name="Caenorhabditis brenneri Sequencing and Analysis Consortium"/>
            <person name="Wilson R.K."/>
        </authorList>
    </citation>
    <scope>NUCLEOTIDE SEQUENCE [LARGE SCALE GENOMIC DNA]</scope>
    <source>
        <strain evidence="3">PB2801</strain>
    </source>
</reference>
<keyword evidence="3" id="KW-1185">Reference proteome</keyword>
<dbReference type="HOGENOM" id="CLU_1195819_0_0_1"/>
<name>G0MHC8_CAEBE</name>
<dbReference type="EMBL" id="GL379794">
    <property type="protein sequence ID" value="EGT57966.1"/>
    <property type="molecule type" value="Genomic_DNA"/>
</dbReference>
<organism evidence="3">
    <name type="scientific">Caenorhabditis brenneri</name>
    <name type="common">Nematode worm</name>
    <dbReference type="NCBI Taxonomy" id="135651"/>
    <lineage>
        <taxon>Eukaryota</taxon>
        <taxon>Metazoa</taxon>
        <taxon>Ecdysozoa</taxon>
        <taxon>Nematoda</taxon>
        <taxon>Chromadorea</taxon>
        <taxon>Rhabditida</taxon>
        <taxon>Rhabditina</taxon>
        <taxon>Rhabditomorpha</taxon>
        <taxon>Rhabditoidea</taxon>
        <taxon>Rhabditidae</taxon>
        <taxon>Peloderinae</taxon>
        <taxon>Caenorhabditis</taxon>
    </lineage>
</organism>
<evidence type="ECO:0000256" key="1">
    <source>
        <dbReference type="SAM" id="SignalP"/>
    </source>
</evidence>
<sequence length="281" mass="32264">MLAVRFLIVCTTGVSLLSGVAQAGEYYSFSAIHYNFLSRGGGKYNIAQYSLRSKIIIFPVTPTKAKHNTQYLGTTPNFNFNQPHDINDRTPCCVDRLTTLTCSRMRINSPAKFSKRCANDPDFALIQCCSSCFDRRSSSSSEKYNTVVRRHLEDPMKATCLDRRGGDWCQKMAKRENYWQDASFSTIGGCGAFPSAFRECRNTCGYCSATMQMTVVKYNYRLATSTQRCDIKTYFARTDDEMKKKYNAARKEFDPLARLTWKRPKDTDYFVVEDHNYEDFM</sequence>
<dbReference type="PANTHER" id="PTHR35017">
    <property type="entry name" value="PROTEIN CBG16223-RELATED"/>
    <property type="match status" value="1"/>
</dbReference>
<dbReference type="AlphaFoldDB" id="G0MHC8"/>
<dbReference type="Proteomes" id="UP000008068">
    <property type="component" value="Unassembled WGS sequence"/>
</dbReference>
<evidence type="ECO:0008006" key="4">
    <source>
        <dbReference type="Google" id="ProtNLM"/>
    </source>
</evidence>
<keyword evidence="1" id="KW-0732">Signal</keyword>
<accession>G0MHC8</accession>
<dbReference type="InParanoid" id="G0MHC8"/>